<dbReference type="EMBL" id="NBXA01000026">
    <property type="protein sequence ID" value="RFA07637.1"/>
    <property type="molecule type" value="Genomic_DNA"/>
</dbReference>
<evidence type="ECO:0000259" key="3">
    <source>
        <dbReference type="Pfam" id="PF00582"/>
    </source>
</evidence>
<evidence type="ECO:0000256" key="1">
    <source>
        <dbReference type="ARBA" id="ARBA00008791"/>
    </source>
</evidence>
<comment type="similarity">
    <text evidence="1">Belongs to the universal stress protein A family.</text>
</comment>
<dbReference type="PANTHER" id="PTHR46268:SF6">
    <property type="entry name" value="UNIVERSAL STRESS PROTEIN UP12"/>
    <property type="match status" value="1"/>
</dbReference>
<proteinExistence type="inferred from homology"/>
<dbReference type="InterPro" id="IPR006015">
    <property type="entry name" value="Universal_stress_UspA"/>
</dbReference>
<dbReference type="RefSeq" id="WP_116284175.1">
    <property type="nucleotide sequence ID" value="NZ_NBXA01000026.1"/>
</dbReference>
<dbReference type="SUPFAM" id="SSF52402">
    <property type="entry name" value="Adenine nucleotide alpha hydrolases-like"/>
    <property type="match status" value="1"/>
</dbReference>
<evidence type="ECO:0000256" key="2">
    <source>
        <dbReference type="SAM" id="MobiDB-lite"/>
    </source>
</evidence>
<dbReference type="Proteomes" id="UP000256709">
    <property type="component" value="Unassembled WGS sequence"/>
</dbReference>
<dbReference type="InterPro" id="IPR014729">
    <property type="entry name" value="Rossmann-like_a/b/a_fold"/>
</dbReference>
<dbReference type="Gene3D" id="3.40.50.620">
    <property type="entry name" value="HUPs"/>
    <property type="match status" value="1"/>
</dbReference>
<feature type="region of interest" description="Disordered" evidence="2">
    <location>
        <begin position="1"/>
        <end position="30"/>
    </location>
</feature>
<dbReference type="AlphaFoldDB" id="A0A3E0VFJ8"/>
<dbReference type="OrthoDB" id="6174426at2"/>
<dbReference type="PANTHER" id="PTHR46268">
    <property type="entry name" value="STRESS RESPONSE PROTEIN NHAX"/>
    <property type="match status" value="1"/>
</dbReference>
<dbReference type="PRINTS" id="PR01438">
    <property type="entry name" value="UNVRSLSTRESS"/>
</dbReference>
<sequence>MTTSPHHTAASQELEPTKAQAIKSDPPRTSAPVLVGVDGSSQSIYALRRTVRLADSLAAPVRAVLVWSAKEPAGRTGVHTRRDADKAMNLVVNSVFGIHPPSWFSKTVREGEPASVLIEESSGSQMLVIGHHGSRDLNDRDLGSVSAACAGRARCPVLITHDVRPGAELE</sequence>
<protein>
    <recommendedName>
        <fullName evidence="3">UspA domain-containing protein</fullName>
    </recommendedName>
</protein>
<gene>
    <name evidence="4" type="ORF">B7R21_15800</name>
</gene>
<dbReference type="CDD" id="cd00293">
    <property type="entry name" value="USP-like"/>
    <property type="match status" value="1"/>
</dbReference>
<accession>A0A3E0VFJ8</accession>
<name>A0A3E0VFJ8_9MICO</name>
<feature type="domain" description="UspA" evidence="3">
    <location>
        <begin position="32"/>
        <end position="160"/>
    </location>
</feature>
<feature type="compositionally biased region" description="Polar residues" evidence="2">
    <location>
        <begin position="1"/>
        <end position="11"/>
    </location>
</feature>
<organism evidence="4 5">
    <name type="scientific">Subtercola boreus</name>
    <dbReference type="NCBI Taxonomy" id="120213"/>
    <lineage>
        <taxon>Bacteria</taxon>
        <taxon>Bacillati</taxon>
        <taxon>Actinomycetota</taxon>
        <taxon>Actinomycetes</taxon>
        <taxon>Micrococcales</taxon>
        <taxon>Microbacteriaceae</taxon>
        <taxon>Subtercola</taxon>
    </lineage>
</organism>
<evidence type="ECO:0000313" key="4">
    <source>
        <dbReference type="EMBL" id="RFA07637.1"/>
    </source>
</evidence>
<comment type="caution">
    <text evidence="4">The sequence shown here is derived from an EMBL/GenBank/DDBJ whole genome shotgun (WGS) entry which is preliminary data.</text>
</comment>
<evidence type="ECO:0000313" key="5">
    <source>
        <dbReference type="Proteomes" id="UP000256709"/>
    </source>
</evidence>
<dbReference type="Pfam" id="PF00582">
    <property type="entry name" value="Usp"/>
    <property type="match status" value="1"/>
</dbReference>
<reference evidence="4 5" key="1">
    <citation type="submission" date="2017-04" db="EMBL/GenBank/DDBJ databases">
        <title>Comparative genome analysis of Subtercola boreus.</title>
        <authorList>
            <person name="Cho Y.-J."/>
            <person name="Cho A."/>
            <person name="Kim O.-S."/>
            <person name="Lee J.-I."/>
        </authorList>
    </citation>
    <scope>NUCLEOTIDE SEQUENCE [LARGE SCALE GENOMIC DNA]</scope>
    <source>
        <strain evidence="4 5">P27444</strain>
    </source>
</reference>
<dbReference type="InterPro" id="IPR006016">
    <property type="entry name" value="UspA"/>
</dbReference>